<reference evidence="5 6" key="1">
    <citation type="journal article" date="2021" name="Plant Biotechnol. J.">
        <title>Multi-omics assisted identification of the key and species-specific regulatory components of drought-tolerant mechanisms in Gossypium stocksii.</title>
        <authorList>
            <person name="Yu D."/>
            <person name="Ke L."/>
            <person name="Zhang D."/>
            <person name="Wu Y."/>
            <person name="Sun Y."/>
            <person name="Mei J."/>
            <person name="Sun J."/>
            <person name="Sun Y."/>
        </authorList>
    </citation>
    <scope>NUCLEOTIDE SEQUENCE [LARGE SCALE GENOMIC DNA]</scope>
    <source>
        <strain evidence="6">cv. E1</strain>
        <tissue evidence="5">Leaf</tissue>
    </source>
</reference>
<comment type="caution">
    <text evidence="5">The sequence shown here is derived from an EMBL/GenBank/DDBJ whole genome shotgun (WGS) entry which is preliminary data.</text>
</comment>
<keyword evidence="6" id="KW-1185">Reference proteome</keyword>
<evidence type="ECO:0000256" key="3">
    <source>
        <dbReference type="SAM" id="MobiDB-lite"/>
    </source>
</evidence>
<proteinExistence type="predicted"/>
<evidence type="ECO:0000256" key="1">
    <source>
        <dbReference type="ARBA" id="ARBA00022884"/>
    </source>
</evidence>
<dbReference type="InterPro" id="IPR000504">
    <property type="entry name" value="RRM_dom"/>
</dbReference>
<dbReference type="PANTHER" id="PTHR48025">
    <property type="entry name" value="OS02G0815200 PROTEIN"/>
    <property type="match status" value="1"/>
</dbReference>
<feature type="region of interest" description="Disordered" evidence="3">
    <location>
        <begin position="91"/>
        <end position="125"/>
    </location>
</feature>
<evidence type="ECO:0000259" key="4">
    <source>
        <dbReference type="PROSITE" id="PS50102"/>
    </source>
</evidence>
<dbReference type="EMBL" id="JAIQCV010000008">
    <property type="protein sequence ID" value="KAH1073111.1"/>
    <property type="molecule type" value="Genomic_DNA"/>
</dbReference>
<sequence>MAVSLFVSNIPATMHWKGLWVLFNFHGEVKDAFIPIKKSKNGKRFSFVRYSNDIDAQRAIEKLNGFVLLGYRIRVKMASFRGNRKFWKRRSNAANMPKNKDQNGFDTDRNVSGKGDSSTCSKEDPSKEMDYLGVEGIQERRVKGFVDEEQLWKLEKCLVGKVANVCDSRSLVERLAKFGLGELIIKRIQGRFLLIEVPD</sequence>
<dbReference type="PANTHER" id="PTHR48025:SF1">
    <property type="entry name" value="RRM DOMAIN-CONTAINING PROTEIN"/>
    <property type="match status" value="1"/>
</dbReference>
<keyword evidence="1 2" id="KW-0694">RNA-binding</keyword>
<evidence type="ECO:0000256" key="2">
    <source>
        <dbReference type="PROSITE-ProRule" id="PRU00176"/>
    </source>
</evidence>
<dbReference type="AlphaFoldDB" id="A0A9D3ZXN5"/>
<feature type="domain" description="RRM" evidence="4">
    <location>
        <begin position="3"/>
        <end position="80"/>
    </location>
</feature>
<dbReference type="SMART" id="SM00360">
    <property type="entry name" value="RRM"/>
    <property type="match status" value="1"/>
</dbReference>
<evidence type="ECO:0000313" key="5">
    <source>
        <dbReference type="EMBL" id="KAH1073111.1"/>
    </source>
</evidence>
<dbReference type="PROSITE" id="PS50102">
    <property type="entry name" value="RRM"/>
    <property type="match status" value="1"/>
</dbReference>
<dbReference type="GO" id="GO:0003729">
    <property type="term" value="F:mRNA binding"/>
    <property type="evidence" value="ECO:0007669"/>
    <property type="project" value="TreeGrafter"/>
</dbReference>
<dbReference type="InterPro" id="IPR012677">
    <property type="entry name" value="Nucleotide-bd_a/b_plait_sf"/>
</dbReference>
<dbReference type="Gene3D" id="3.30.70.330">
    <property type="match status" value="1"/>
</dbReference>
<accession>A0A9D3ZXN5</accession>
<name>A0A9D3ZXN5_9ROSI</name>
<dbReference type="Proteomes" id="UP000828251">
    <property type="component" value="Unassembled WGS sequence"/>
</dbReference>
<evidence type="ECO:0000313" key="6">
    <source>
        <dbReference type="Proteomes" id="UP000828251"/>
    </source>
</evidence>
<dbReference type="InterPro" id="IPR050502">
    <property type="entry name" value="Euk_RNA-bind_prot"/>
</dbReference>
<dbReference type="SUPFAM" id="SSF54928">
    <property type="entry name" value="RNA-binding domain, RBD"/>
    <property type="match status" value="1"/>
</dbReference>
<dbReference type="Pfam" id="PF00076">
    <property type="entry name" value="RRM_1"/>
    <property type="match status" value="1"/>
</dbReference>
<dbReference type="InterPro" id="IPR035979">
    <property type="entry name" value="RBD_domain_sf"/>
</dbReference>
<feature type="compositionally biased region" description="Basic and acidic residues" evidence="3">
    <location>
        <begin position="98"/>
        <end position="111"/>
    </location>
</feature>
<dbReference type="CDD" id="cd00590">
    <property type="entry name" value="RRM_SF"/>
    <property type="match status" value="1"/>
</dbReference>
<gene>
    <name evidence="5" type="ORF">J1N35_025439</name>
</gene>
<protein>
    <recommendedName>
        <fullName evidence="4">RRM domain-containing protein</fullName>
    </recommendedName>
</protein>
<dbReference type="OrthoDB" id="1749483at2759"/>
<organism evidence="5 6">
    <name type="scientific">Gossypium stocksii</name>
    <dbReference type="NCBI Taxonomy" id="47602"/>
    <lineage>
        <taxon>Eukaryota</taxon>
        <taxon>Viridiplantae</taxon>
        <taxon>Streptophyta</taxon>
        <taxon>Embryophyta</taxon>
        <taxon>Tracheophyta</taxon>
        <taxon>Spermatophyta</taxon>
        <taxon>Magnoliopsida</taxon>
        <taxon>eudicotyledons</taxon>
        <taxon>Gunneridae</taxon>
        <taxon>Pentapetalae</taxon>
        <taxon>rosids</taxon>
        <taxon>malvids</taxon>
        <taxon>Malvales</taxon>
        <taxon>Malvaceae</taxon>
        <taxon>Malvoideae</taxon>
        <taxon>Gossypium</taxon>
    </lineage>
</organism>